<proteinExistence type="predicted"/>
<dbReference type="Proteomes" id="UP000663842">
    <property type="component" value="Unassembled WGS sequence"/>
</dbReference>
<dbReference type="EMBL" id="CAJOBF010009389">
    <property type="protein sequence ID" value="CAF4274032.1"/>
    <property type="molecule type" value="Genomic_DNA"/>
</dbReference>
<accession>A0A820G7T9</accession>
<dbReference type="Proteomes" id="UP000681720">
    <property type="component" value="Unassembled WGS sequence"/>
</dbReference>
<evidence type="ECO:0000313" key="1">
    <source>
        <dbReference type="EMBL" id="CAF4274032.1"/>
    </source>
</evidence>
<sequence>YSAKADIRDELIAMQVHWTFHLRTSGGEPQLDLT</sequence>
<gene>
    <name evidence="2" type="ORF">GIL414_LOCUS48626</name>
    <name evidence="1" type="ORF">UXM345_LOCUS31977</name>
</gene>
<evidence type="ECO:0000313" key="2">
    <source>
        <dbReference type="EMBL" id="CAF4834619.1"/>
    </source>
</evidence>
<feature type="non-terminal residue" evidence="1">
    <location>
        <position position="1"/>
    </location>
</feature>
<comment type="caution">
    <text evidence="1">The sequence shown here is derived from an EMBL/GenBank/DDBJ whole genome shotgun (WGS) entry which is preliminary data.</text>
</comment>
<reference evidence="1" key="1">
    <citation type="submission" date="2021-02" db="EMBL/GenBank/DDBJ databases">
        <authorList>
            <person name="Nowell W R."/>
        </authorList>
    </citation>
    <scope>NUCLEOTIDE SEQUENCE</scope>
</reference>
<organism evidence="1 3">
    <name type="scientific">Rotaria magnacalcarata</name>
    <dbReference type="NCBI Taxonomy" id="392030"/>
    <lineage>
        <taxon>Eukaryota</taxon>
        <taxon>Metazoa</taxon>
        <taxon>Spiralia</taxon>
        <taxon>Gnathifera</taxon>
        <taxon>Rotifera</taxon>
        <taxon>Eurotatoria</taxon>
        <taxon>Bdelloidea</taxon>
        <taxon>Philodinida</taxon>
        <taxon>Philodinidae</taxon>
        <taxon>Rotaria</taxon>
    </lineage>
</organism>
<evidence type="ECO:0000313" key="3">
    <source>
        <dbReference type="Proteomes" id="UP000663842"/>
    </source>
</evidence>
<protein>
    <submittedName>
        <fullName evidence="1">Uncharacterized protein</fullName>
    </submittedName>
</protein>
<dbReference type="EMBL" id="CAJOBJ010158093">
    <property type="protein sequence ID" value="CAF4834619.1"/>
    <property type="molecule type" value="Genomic_DNA"/>
</dbReference>
<dbReference type="AlphaFoldDB" id="A0A820G7T9"/>
<name>A0A820G7T9_9BILA</name>